<dbReference type="EMBL" id="LMZQ01000007">
    <property type="protein sequence ID" value="KRT15688.1"/>
    <property type="molecule type" value="Genomic_DNA"/>
</dbReference>
<evidence type="ECO:0000313" key="1">
    <source>
        <dbReference type="EMBL" id="KRT15688.1"/>
    </source>
</evidence>
<dbReference type="AlphaFoldDB" id="A0A0T5VPE6"/>
<reference evidence="1 2" key="1">
    <citation type="submission" date="2015-11" db="EMBL/GenBank/DDBJ databases">
        <title>Sequence of Pedobacter ginsenosidimutans.</title>
        <authorList>
            <person name="Carson E."/>
            <person name="Keyser V."/>
            <person name="Newman J."/>
            <person name="Miller J."/>
        </authorList>
    </citation>
    <scope>NUCLEOTIDE SEQUENCE [LARGE SCALE GENOMIC DNA]</scope>
    <source>
        <strain evidence="1 2">KACC 14530</strain>
    </source>
</reference>
<dbReference type="RefSeq" id="WP_157257983.1">
    <property type="nucleotide sequence ID" value="NZ_LMZQ01000007.1"/>
</dbReference>
<evidence type="ECO:0000313" key="2">
    <source>
        <dbReference type="Proteomes" id="UP000051950"/>
    </source>
</evidence>
<protein>
    <submittedName>
        <fullName evidence="1">Uncharacterized protein</fullName>
    </submittedName>
</protein>
<dbReference type="Proteomes" id="UP000051950">
    <property type="component" value="Unassembled WGS sequence"/>
</dbReference>
<organism evidence="1 2">
    <name type="scientific">Pedobacter ginsenosidimutans</name>
    <dbReference type="NCBI Taxonomy" id="687842"/>
    <lineage>
        <taxon>Bacteria</taxon>
        <taxon>Pseudomonadati</taxon>
        <taxon>Bacteroidota</taxon>
        <taxon>Sphingobacteriia</taxon>
        <taxon>Sphingobacteriales</taxon>
        <taxon>Sphingobacteriaceae</taxon>
        <taxon>Pedobacter</taxon>
    </lineage>
</organism>
<name>A0A0T5VPE6_9SPHI</name>
<proteinExistence type="predicted"/>
<sequence>MPGRASDPSSELEPKSGTEACQEPQAICFLIKKLSISFRAQSQYNTLGFFPFYAYTLRFLVPRCCRVTLQPGLLGQISISFPGLPGAENILPKPDCSGSLRFFSSAYNGTGLKLPKAQNQSFSMNPN</sequence>
<comment type="caution">
    <text evidence="1">The sequence shown here is derived from an EMBL/GenBank/DDBJ whole genome shotgun (WGS) entry which is preliminary data.</text>
</comment>
<accession>A0A0T5VPE6</accession>
<gene>
    <name evidence="1" type="ORF">ASU31_11905</name>
</gene>
<keyword evidence="2" id="KW-1185">Reference proteome</keyword>